<organism evidence="1 2">
    <name type="scientific">Pyrobaculum islandicum (strain DSM 4184 / JCM 9189 / GEO3)</name>
    <dbReference type="NCBI Taxonomy" id="384616"/>
    <lineage>
        <taxon>Archaea</taxon>
        <taxon>Thermoproteota</taxon>
        <taxon>Thermoprotei</taxon>
        <taxon>Thermoproteales</taxon>
        <taxon>Thermoproteaceae</taxon>
        <taxon>Pyrobaculum</taxon>
    </lineage>
</organism>
<name>A1RUW7_PYRIL</name>
<dbReference type="KEGG" id="pis:Pisl_1595"/>
<evidence type="ECO:0000313" key="1">
    <source>
        <dbReference type="EMBL" id="ABL88749.1"/>
    </source>
</evidence>
<dbReference type="HOGENOM" id="CLU_2839516_0_0_2"/>
<accession>A1RUW7</accession>
<dbReference type="STRING" id="384616.Pisl_1595"/>
<gene>
    <name evidence="1" type="ordered locus">Pisl_1595</name>
</gene>
<dbReference type="AlphaFoldDB" id="A1RUW7"/>
<dbReference type="EMBL" id="CP000504">
    <property type="protein sequence ID" value="ABL88749.1"/>
    <property type="molecule type" value="Genomic_DNA"/>
</dbReference>
<evidence type="ECO:0000313" key="2">
    <source>
        <dbReference type="Proteomes" id="UP000002595"/>
    </source>
</evidence>
<dbReference type="Proteomes" id="UP000002595">
    <property type="component" value="Chromosome"/>
</dbReference>
<keyword evidence="2" id="KW-1185">Reference proteome</keyword>
<protein>
    <submittedName>
        <fullName evidence="1">Uncharacterized protein</fullName>
    </submittedName>
</protein>
<sequence>MSWIINMFLDGATQKFFKLDSRRLMRTLLEKLGPLAKILAEMGIDPHLPVYLLTPRIFTIAPKLVNKLADAS</sequence>
<dbReference type="eggNOG" id="arCOG07693">
    <property type="taxonomic scope" value="Archaea"/>
</dbReference>
<proteinExistence type="predicted"/>
<reference evidence="1" key="1">
    <citation type="submission" date="2006-12" db="EMBL/GenBank/DDBJ databases">
        <title>Complete sequence of Pyrobaculum islandicum DSM 4184.</title>
        <authorList>
            <person name="Copeland A."/>
            <person name="Lucas S."/>
            <person name="Lapidus A."/>
            <person name="Barry K."/>
            <person name="Detter J.C."/>
            <person name="Glavina del Rio T."/>
            <person name="Dalin E."/>
            <person name="Tice H."/>
            <person name="Pitluck S."/>
            <person name="Meincke L."/>
            <person name="Brettin T."/>
            <person name="Bruce D."/>
            <person name="Han C."/>
            <person name="Tapia R."/>
            <person name="Gilna P."/>
            <person name="Schmutz J."/>
            <person name="Larimer F."/>
            <person name="Land M."/>
            <person name="Hauser L."/>
            <person name="Kyrpides N."/>
            <person name="Mikhailova N."/>
            <person name="Cozen A.E."/>
            <person name="Fitz-Gibbon S.T."/>
            <person name="House C.H."/>
            <person name="Saltikov C."/>
            <person name="Lowe T."/>
            <person name="Richardson P."/>
        </authorList>
    </citation>
    <scope>NUCLEOTIDE SEQUENCE [LARGE SCALE GENOMIC DNA]</scope>
    <source>
        <strain evidence="1">DSM 4184</strain>
    </source>
</reference>